<keyword evidence="4" id="KW-1185">Reference proteome</keyword>
<dbReference type="Proteomes" id="UP001058167">
    <property type="component" value="Unassembled WGS sequence"/>
</dbReference>
<evidence type="ECO:0000313" key="4">
    <source>
        <dbReference type="Proteomes" id="UP001058167"/>
    </source>
</evidence>
<evidence type="ECO:0000313" key="2">
    <source>
        <dbReference type="EMBL" id="GKX46089.1"/>
    </source>
</evidence>
<gene>
    <name evidence="3" type="ORF">Pcaca03_08370</name>
    <name evidence="2" type="ORF">SOASR016_08410</name>
</gene>
<dbReference type="EMBL" id="BRLF01000001">
    <property type="protein sequence ID" value="GKX46089.1"/>
    <property type="molecule type" value="Genomic_DNA"/>
</dbReference>
<proteinExistence type="predicted"/>
<name>A0AAI9KWK5_PECCC</name>
<evidence type="ECO:0000313" key="3">
    <source>
        <dbReference type="EMBL" id="GLV68393.1"/>
    </source>
</evidence>
<feature type="domain" description="Tail assembly protein G" evidence="1">
    <location>
        <begin position="6"/>
        <end position="122"/>
    </location>
</feature>
<sequence>MWEKTMHLKKENFGEGDQVLLHELSALQRMEYLEFIADHSSKLDAIPADAPESKKMAEFGSLAMKLHAWLVSRSLWHSDRKRNIDEIMDEVLNDWSPKMITSAAVKVQELSDILPVESDSSADDTTPKSLGKS</sequence>
<dbReference type="NCBIfam" id="TIGR01674">
    <property type="entry name" value="phage_lambda_G"/>
    <property type="match status" value="1"/>
</dbReference>
<evidence type="ECO:0000313" key="5">
    <source>
        <dbReference type="Proteomes" id="UP001165145"/>
    </source>
</evidence>
<dbReference type="Proteomes" id="UP001165145">
    <property type="component" value="Unassembled WGS sequence"/>
</dbReference>
<dbReference type="Pfam" id="PF06894">
    <property type="entry name" value="Phage_TAC_2"/>
    <property type="match status" value="1"/>
</dbReference>
<organism evidence="3 5">
    <name type="scientific">Pectobacterium carotovorum subsp. carotovorum</name>
    <name type="common">Erwinia carotovora subsp. carotovora</name>
    <dbReference type="NCBI Taxonomy" id="555"/>
    <lineage>
        <taxon>Bacteria</taxon>
        <taxon>Pseudomonadati</taxon>
        <taxon>Pseudomonadota</taxon>
        <taxon>Gammaproteobacteria</taxon>
        <taxon>Enterobacterales</taxon>
        <taxon>Pectobacteriaceae</taxon>
        <taxon>Pectobacterium</taxon>
    </lineage>
</organism>
<accession>A0AAI9KWK5</accession>
<dbReference type="AlphaFoldDB" id="A0AAI9KWK5"/>
<protein>
    <submittedName>
        <fullName evidence="3">Phage minor tail protein G</fullName>
    </submittedName>
</protein>
<dbReference type="EMBL" id="BSRL01000001">
    <property type="protein sequence ID" value="GLV68393.1"/>
    <property type="molecule type" value="Genomic_DNA"/>
</dbReference>
<reference evidence="3" key="2">
    <citation type="submission" date="2023-02" db="EMBL/GenBank/DDBJ databases">
        <title>Pectobacterium carotovorum subsp. carotovorum NBRC 12380.</title>
        <authorList>
            <person name="Ichikawa N."/>
            <person name="Sato H."/>
            <person name="Tonouchi N."/>
        </authorList>
    </citation>
    <scope>NUCLEOTIDE SEQUENCE</scope>
    <source>
        <strain evidence="3">NBRC 12380</strain>
    </source>
</reference>
<comment type="caution">
    <text evidence="3">The sequence shown here is derived from an EMBL/GenBank/DDBJ whole genome shotgun (WGS) entry which is preliminary data.</text>
</comment>
<reference evidence="2" key="1">
    <citation type="submission" date="2022-06" db="EMBL/GenBank/DDBJ databases">
        <title>Draft genome sequences of Pectobacterium carotovorum subsp. carotovorum str. NBRC12380.</title>
        <authorList>
            <person name="Wakabayashi Y."/>
            <person name="Kojima K."/>
        </authorList>
    </citation>
    <scope>NUCLEOTIDE SEQUENCE</scope>
    <source>
        <strain evidence="2">NBRC 12380</strain>
    </source>
</reference>
<evidence type="ECO:0000259" key="1">
    <source>
        <dbReference type="Pfam" id="PF06894"/>
    </source>
</evidence>
<dbReference type="InterPro" id="IPR010027">
    <property type="entry name" value="Tail_assembly_G"/>
</dbReference>